<dbReference type="Gene3D" id="3.30.2070.10">
    <property type="entry name" value="Formate dehydrogenase/DMSO reductase"/>
    <property type="match status" value="1"/>
</dbReference>
<name>A0ABS1U9N5_9PROT</name>
<keyword evidence="6" id="KW-0408">Iron</keyword>
<dbReference type="EMBL" id="JAETWB010000026">
    <property type="protein sequence ID" value="MBL6081402.1"/>
    <property type="molecule type" value="Genomic_DNA"/>
</dbReference>
<dbReference type="Gene3D" id="2.40.40.20">
    <property type="match status" value="1"/>
</dbReference>
<evidence type="ECO:0000313" key="10">
    <source>
        <dbReference type="Proteomes" id="UP000660885"/>
    </source>
</evidence>
<evidence type="ECO:0000256" key="5">
    <source>
        <dbReference type="ARBA" id="ARBA00023002"/>
    </source>
</evidence>
<organism evidence="9 10">
    <name type="scientific">Belnapia arida</name>
    <dbReference type="NCBI Taxonomy" id="2804533"/>
    <lineage>
        <taxon>Bacteria</taxon>
        <taxon>Pseudomonadati</taxon>
        <taxon>Pseudomonadota</taxon>
        <taxon>Alphaproteobacteria</taxon>
        <taxon>Acetobacterales</taxon>
        <taxon>Roseomonadaceae</taxon>
        <taxon>Belnapia</taxon>
    </lineage>
</organism>
<dbReference type="SUPFAM" id="SSF50692">
    <property type="entry name" value="ADC-like"/>
    <property type="match status" value="1"/>
</dbReference>
<evidence type="ECO:0000256" key="2">
    <source>
        <dbReference type="ARBA" id="ARBA00010312"/>
    </source>
</evidence>
<keyword evidence="5" id="KW-0560">Oxidoreductase</keyword>
<reference evidence="9 10" key="1">
    <citation type="submission" date="2021-01" db="EMBL/GenBank/DDBJ databases">
        <title>Belnapia mucosa sp. nov. and Belnapia arida sp. nov., isolated from the Tabernas Desert (Almeria, Spain).</title>
        <authorList>
            <person name="Molina-Menor E."/>
            <person name="Vidal-Verdu A."/>
            <person name="Calonge A."/>
            <person name="Satari L."/>
            <person name="Pereto J."/>
            <person name="Porcar M."/>
        </authorList>
    </citation>
    <scope>NUCLEOTIDE SEQUENCE [LARGE SCALE GENOMIC DNA]</scope>
    <source>
        <strain evidence="9 10">T18</strain>
    </source>
</reference>
<dbReference type="Gene3D" id="3.40.50.740">
    <property type="match status" value="1"/>
</dbReference>
<dbReference type="InterPro" id="IPR006655">
    <property type="entry name" value="Mopterin_OxRdtase_prok_CS"/>
</dbReference>
<dbReference type="Proteomes" id="UP000660885">
    <property type="component" value="Unassembled WGS sequence"/>
</dbReference>
<feature type="domain" description="4Fe-4S Mo/W bis-MGD-type" evidence="8">
    <location>
        <begin position="4"/>
        <end position="61"/>
    </location>
</feature>
<evidence type="ECO:0000259" key="8">
    <source>
        <dbReference type="PROSITE" id="PS51669"/>
    </source>
</evidence>
<dbReference type="InterPro" id="IPR006656">
    <property type="entry name" value="Mopterin_OxRdtase"/>
</dbReference>
<dbReference type="SUPFAM" id="SSF53706">
    <property type="entry name" value="Formate dehydrogenase/DMSO reductase, domains 1-3"/>
    <property type="match status" value="1"/>
</dbReference>
<gene>
    <name evidence="9" type="ORF">JMJ56_25745</name>
</gene>
<dbReference type="RefSeq" id="WP_202834622.1">
    <property type="nucleotide sequence ID" value="NZ_JAETWB010000026.1"/>
</dbReference>
<keyword evidence="10" id="KW-1185">Reference proteome</keyword>
<dbReference type="Pfam" id="PF01568">
    <property type="entry name" value="Molydop_binding"/>
    <property type="match status" value="1"/>
</dbReference>
<dbReference type="PROSITE" id="PS51669">
    <property type="entry name" value="4FE4S_MOW_BIS_MGD"/>
    <property type="match status" value="1"/>
</dbReference>
<dbReference type="Pfam" id="PF00384">
    <property type="entry name" value="Molybdopterin"/>
    <property type="match status" value="1"/>
</dbReference>
<dbReference type="CDD" id="cd02766">
    <property type="entry name" value="MopB_3"/>
    <property type="match status" value="1"/>
</dbReference>
<evidence type="ECO:0000256" key="4">
    <source>
        <dbReference type="ARBA" id="ARBA00022723"/>
    </source>
</evidence>
<comment type="similarity">
    <text evidence="2">Belongs to the prokaryotic molybdopterin-containing oxidoreductase family.</text>
</comment>
<dbReference type="SMART" id="SM00926">
    <property type="entry name" value="Molybdop_Fe4S4"/>
    <property type="match status" value="1"/>
</dbReference>
<evidence type="ECO:0000256" key="6">
    <source>
        <dbReference type="ARBA" id="ARBA00023004"/>
    </source>
</evidence>
<dbReference type="Pfam" id="PF04879">
    <property type="entry name" value="Molybdop_Fe4S4"/>
    <property type="match status" value="1"/>
</dbReference>
<dbReference type="InterPro" id="IPR006657">
    <property type="entry name" value="MoPterin_dinucl-bd_dom"/>
</dbReference>
<protein>
    <submittedName>
        <fullName evidence="9">Molybdopterin-dependent oxidoreductase</fullName>
    </submittedName>
</protein>
<proteinExistence type="inferred from homology"/>
<sequence length="665" mass="71169">MGDVRQVKGCCPLDCQDTCAWVAEVDDGRVTAVRGAKAHPFTRGVLCAKVNDYQARTYAPDRLLHPLRRSGPKGSGLFERVSWDEALDLIAGRFGQIATRRGPEALLPHRYLGSMGVVQRRAPMRLFHALGASRLTGGICSVSAQAVASEGLPLGFDPEDVAESRLILLWGVNLLSTCHHHWHFVQEARRRHGARVICLDPLHTRTARQCDEHVQLRPGSDAVLAAGMARVMLDEGLADLEFARGACADFDELAAEVAPWTPERVAGTCGVTPETVLRLAREFAIARPAVIRAGVGPQQTAGGEAFVRAIGALAILGGHWRHRGGGVLIMANPGLEDLRVDRADLIPAAAAPRGLDMARLGETLTDPALDPPVEGLMVWGTNPAVVQPDAARVHRGLMREDLFTVVLEHFLTDTARLADVVLPSTTQLEHFDVLGAWGHQYITVNLPAIAPLGEAKSHGEIMRLLAQRMGLDHPAMYETDEEIAASALPPGVSLDALKQAGWVKMAKPAPRLEGAGLRLARGGPPPPPAPPTRGMLQLLTPKAHFFLNSSFANMPRQQRSEGSGPTIGMAPADATARGLRDGEAVHVRNAQGVIPATLRITDAVLPGVVALPGKWWSTREEEGAVENLLSPPAWSPGGQPAFNDTFVEVIGTSAPQADARPARGL</sequence>
<comment type="cofactor">
    <cofactor evidence="1">
        <name>Mo-bis(molybdopterin guanine dinucleotide)</name>
        <dbReference type="ChEBI" id="CHEBI:60539"/>
    </cofactor>
</comment>
<dbReference type="PANTHER" id="PTHR43742">
    <property type="entry name" value="TRIMETHYLAMINE-N-OXIDE REDUCTASE"/>
    <property type="match status" value="1"/>
</dbReference>
<dbReference type="Gene3D" id="3.40.228.10">
    <property type="entry name" value="Dimethylsulfoxide Reductase, domain 2"/>
    <property type="match status" value="1"/>
</dbReference>
<keyword evidence="3" id="KW-0500">Molybdenum</keyword>
<comment type="caution">
    <text evidence="9">The sequence shown here is derived from an EMBL/GenBank/DDBJ whole genome shotgun (WGS) entry which is preliminary data.</text>
</comment>
<dbReference type="Gene3D" id="2.20.25.90">
    <property type="entry name" value="ADC-like domains"/>
    <property type="match status" value="1"/>
</dbReference>
<keyword evidence="7" id="KW-0411">Iron-sulfur</keyword>
<keyword evidence="4" id="KW-0479">Metal-binding</keyword>
<evidence type="ECO:0000313" key="9">
    <source>
        <dbReference type="EMBL" id="MBL6081402.1"/>
    </source>
</evidence>
<dbReference type="InterPro" id="IPR009010">
    <property type="entry name" value="Asp_de-COase-like_dom_sf"/>
</dbReference>
<accession>A0ABS1U9N5</accession>
<dbReference type="InterPro" id="IPR006963">
    <property type="entry name" value="Mopterin_OxRdtase_4Fe-4S_dom"/>
</dbReference>
<evidence type="ECO:0000256" key="7">
    <source>
        <dbReference type="ARBA" id="ARBA00023014"/>
    </source>
</evidence>
<evidence type="ECO:0000256" key="3">
    <source>
        <dbReference type="ARBA" id="ARBA00022505"/>
    </source>
</evidence>
<dbReference type="InterPro" id="IPR050612">
    <property type="entry name" value="Prok_Mopterin_Oxidored"/>
</dbReference>
<dbReference type="PANTHER" id="PTHR43742:SF6">
    <property type="entry name" value="OXIDOREDUCTASE YYAE-RELATED"/>
    <property type="match status" value="1"/>
</dbReference>
<evidence type="ECO:0000256" key="1">
    <source>
        <dbReference type="ARBA" id="ARBA00001942"/>
    </source>
</evidence>
<dbReference type="PROSITE" id="PS00490">
    <property type="entry name" value="MOLYBDOPTERIN_PROK_2"/>
    <property type="match status" value="1"/>
</dbReference>